<dbReference type="InterPro" id="IPR007863">
    <property type="entry name" value="Peptidase_M16_C"/>
</dbReference>
<dbReference type="FunFam" id="3.30.830.10:FF:000004">
    <property type="entry name" value="Putative insulin-degrading enzyme"/>
    <property type="match status" value="1"/>
</dbReference>
<evidence type="ECO:0000313" key="12">
    <source>
        <dbReference type="Proteomes" id="UP001150569"/>
    </source>
</evidence>
<dbReference type="GO" id="GO:0043171">
    <property type="term" value="P:peptide catabolic process"/>
    <property type="evidence" value="ECO:0007669"/>
    <property type="project" value="TreeGrafter"/>
</dbReference>
<evidence type="ECO:0000256" key="4">
    <source>
        <dbReference type="ARBA" id="ARBA00022801"/>
    </source>
</evidence>
<evidence type="ECO:0000256" key="2">
    <source>
        <dbReference type="ARBA" id="ARBA00022670"/>
    </source>
</evidence>
<feature type="domain" description="Peptidase M16 middle/third" evidence="9">
    <location>
        <begin position="402"/>
        <end position="689"/>
    </location>
</feature>
<organism evidence="11 12">
    <name type="scientific">Tieghemiomyces parasiticus</name>
    <dbReference type="NCBI Taxonomy" id="78921"/>
    <lineage>
        <taxon>Eukaryota</taxon>
        <taxon>Fungi</taxon>
        <taxon>Fungi incertae sedis</taxon>
        <taxon>Zoopagomycota</taxon>
        <taxon>Kickxellomycotina</taxon>
        <taxon>Dimargaritomycetes</taxon>
        <taxon>Dimargaritales</taxon>
        <taxon>Dimargaritaceae</taxon>
        <taxon>Tieghemiomyces</taxon>
    </lineage>
</organism>
<dbReference type="EMBL" id="JANBPT010000459">
    <property type="protein sequence ID" value="KAJ1919873.1"/>
    <property type="molecule type" value="Genomic_DNA"/>
</dbReference>
<keyword evidence="2" id="KW-0645">Protease</keyword>
<dbReference type="InterPro" id="IPR001431">
    <property type="entry name" value="Pept_M16_Zn_BS"/>
</dbReference>
<feature type="domain" description="Peptidase M16 C-terminal" evidence="8">
    <location>
        <begin position="216"/>
        <end position="396"/>
    </location>
</feature>
<dbReference type="PROSITE" id="PS00143">
    <property type="entry name" value="INSULINASE"/>
    <property type="match status" value="1"/>
</dbReference>
<keyword evidence="3" id="KW-0479">Metal-binding</keyword>
<protein>
    <submittedName>
        <fullName evidence="11">Metalloprotease</fullName>
        <ecNumber evidence="11">3.4.24.56</ecNumber>
    </submittedName>
</protein>
<dbReference type="Pfam" id="PF22456">
    <property type="entry name" value="PqqF-like_C_4"/>
    <property type="match status" value="1"/>
</dbReference>
<evidence type="ECO:0000259" key="7">
    <source>
        <dbReference type="Pfam" id="PF00675"/>
    </source>
</evidence>
<dbReference type="PANTHER" id="PTHR43690:SF18">
    <property type="entry name" value="INSULIN-DEGRADING ENZYME-RELATED"/>
    <property type="match status" value="1"/>
</dbReference>
<evidence type="ECO:0000259" key="8">
    <source>
        <dbReference type="Pfam" id="PF05193"/>
    </source>
</evidence>
<dbReference type="Pfam" id="PF00675">
    <property type="entry name" value="Peptidase_M16"/>
    <property type="match status" value="1"/>
</dbReference>
<gene>
    <name evidence="11" type="primary">STE23_5</name>
    <name evidence="11" type="ORF">IWQ60_007129</name>
</gene>
<evidence type="ECO:0000259" key="9">
    <source>
        <dbReference type="Pfam" id="PF16187"/>
    </source>
</evidence>
<keyword evidence="5" id="KW-0862">Zinc</keyword>
<accession>A0A9W8A8W0</accession>
<keyword evidence="6 11" id="KW-0482">Metalloprotease</keyword>
<dbReference type="SUPFAM" id="SSF63411">
    <property type="entry name" value="LuxS/MPP-like metallohydrolase"/>
    <property type="match status" value="4"/>
</dbReference>
<dbReference type="Gene3D" id="3.30.830.10">
    <property type="entry name" value="Metalloenzyme, LuxS/M16 peptidase-like"/>
    <property type="match status" value="4"/>
</dbReference>
<name>A0A9W8A8W0_9FUNG</name>
<evidence type="ECO:0000313" key="11">
    <source>
        <dbReference type="EMBL" id="KAJ1919873.1"/>
    </source>
</evidence>
<dbReference type="InterPro" id="IPR011765">
    <property type="entry name" value="Pept_M16_N"/>
</dbReference>
<reference evidence="11" key="1">
    <citation type="submission" date="2022-07" db="EMBL/GenBank/DDBJ databases">
        <title>Phylogenomic reconstructions and comparative analyses of Kickxellomycotina fungi.</title>
        <authorList>
            <person name="Reynolds N.K."/>
            <person name="Stajich J.E."/>
            <person name="Barry K."/>
            <person name="Grigoriev I.V."/>
            <person name="Crous P."/>
            <person name="Smith M.E."/>
        </authorList>
    </citation>
    <scope>NUCLEOTIDE SEQUENCE</scope>
    <source>
        <strain evidence="11">RSA 861</strain>
    </source>
</reference>
<dbReference type="InterPro" id="IPR011249">
    <property type="entry name" value="Metalloenz_LuxS/M16"/>
</dbReference>
<evidence type="ECO:0000259" key="10">
    <source>
        <dbReference type="Pfam" id="PF22456"/>
    </source>
</evidence>
<dbReference type="InterPro" id="IPR050626">
    <property type="entry name" value="Peptidase_M16"/>
</dbReference>
<dbReference type="Proteomes" id="UP001150569">
    <property type="component" value="Unassembled WGS sequence"/>
</dbReference>
<dbReference type="InterPro" id="IPR032632">
    <property type="entry name" value="Peptidase_M16_M"/>
</dbReference>
<comment type="caution">
    <text evidence="11">The sequence shown here is derived from an EMBL/GenBank/DDBJ whole genome shotgun (WGS) entry which is preliminary data.</text>
</comment>
<dbReference type="Pfam" id="PF16187">
    <property type="entry name" value="Peptidase_M16_M"/>
    <property type="match status" value="1"/>
</dbReference>
<dbReference type="GO" id="GO:0005829">
    <property type="term" value="C:cytosol"/>
    <property type="evidence" value="ECO:0007669"/>
    <property type="project" value="TreeGrafter"/>
</dbReference>
<feature type="domain" description="Peptidase M16 N-terminal" evidence="7">
    <location>
        <begin position="60"/>
        <end position="191"/>
    </location>
</feature>
<proteinExistence type="inferred from homology"/>
<dbReference type="InterPro" id="IPR054734">
    <property type="entry name" value="PqqF-like_C_4"/>
</dbReference>
<evidence type="ECO:0000256" key="6">
    <source>
        <dbReference type="ARBA" id="ARBA00023049"/>
    </source>
</evidence>
<dbReference type="AlphaFoldDB" id="A0A9W8A8W0"/>
<dbReference type="GO" id="GO:0004222">
    <property type="term" value="F:metalloendopeptidase activity"/>
    <property type="evidence" value="ECO:0007669"/>
    <property type="project" value="UniProtKB-EC"/>
</dbReference>
<keyword evidence="12" id="KW-1185">Reference proteome</keyword>
<feature type="domain" description="Coenzyme PQQ synthesis protein F-like C-terminal lobe" evidence="10">
    <location>
        <begin position="797"/>
        <end position="894"/>
    </location>
</feature>
<evidence type="ECO:0000256" key="5">
    <source>
        <dbReference type="ARBA" id="ARBA00022833"/>
    </source>
</evidence>
<comment type="similarity">
    <text evidence="1">Belongs to the peptidase M16 family.</text>
</comment>
<dbReference type="OrthoDB" id="952271at2759"/>
<keyword evidence="4 11" id="KW-0378">Hydrolase</keyword>
<dbReference type="GO" id="GO:0046872">
    <property type="term" value="F:metal ion binding"/>
    <property type="evidence" value="ECO:0007669"/>
    <property type="project" value="UniProtKB-KW"/>
</dbReference>
<dbReference type="GO" id="GO:0005739">
    <property type="term" value="C:mitochondrion"/>
    <property type="evidence" value="ECO:0007669"/>
    <property type="project" value="TreeGrafter"/>
</dbReference>
<dbReference type="PANTHER" id="PTHR43690">
    <property type="entry name" value="NARDILYSIN"/>
    <property type="match status" value="1"/>
</dbReference>
<evidence type="ECO:0000256" key="1">
    <source>
        <dbReference type="ARBA" id="ARBA00007261"/>
    </source>
</evidence>
<evidence type="ECO:0000256" key="3">
    <source>
        <dbReference type="ARBA" id="ARBA00022723"/>
    </source>
</evidence>
<dbReference type="GO" id="GO:0051603">
    <property type="term" value="P:proteolysis involved in protein catabolic process"/>
    <property type="evidence" value="ECO:0007669"/>
    <property type="project" value="TreeGrafter"/>
</dbReference>
<dbReference type="EC" id="3.4.24.56" evidence="11"/>
<dbReference type="Pfam" id="PF05193">
    <property type="entry name" value="Peptidase_M16_C"/>
    <property type="match status" value="1"/>
</dbReference>
<dbReference type="FunFam" id="3.30.830.10:FF:000005">
    <property type="entry name" value="nardilysin isoform X1"/>
    <property type="match status" value="1"/>
</dbReference>
<sequence length="1212" mass="137286">MTVPIAPPPGFKLQYLTGDATLPYYVYQTPLDQSFSDDCAYRLIRLPNQLEALIVQAQPDEAVKSSAALVVQVGDCADPPDLPGLAHFCEHLLFLGTEKYPKEGEYRDYLGSHGGRSNAYTSMNHTNYHFTINSEYFEGALDRFAQFFIAPHFNQDCTDRELRAVDSEHNMYLQYDLWRAFQISRTLIDPDHPLCNFNVGNLRTLKEIPERNGIDTRAELLKFYRTHYSANLMHLVVFGRESLDQLTEWVVTKFHRVVNKDRPYPHYDTLPWKPEHLQRIVRIEATQTSRSLTITFPTKDFKPQYHCNPSYIVALLLRQEGAGSLFAHLKQRGWVTRVFANSKYSDISGFDSFYISVDLTSEGLLHTDKIVEATFEYLHLLNDRPVPEAFFDQTRHMSQIRFRYRAKSEGIECCKNLSVSMMYPWLQRKHLLAARNVLRNYHPDEIRDFLSYLTPDNFHVTILAKGLELVSPQTEEHYGTHYTVEPVPAEFLARLKAIDKLNPAFHLPRPNGLIPENLSADPVRPDSPRQTGARLLRAVGAARLWYKKDDRFGLPHGVINLTIHSPLANASPFHAARMNLLRRLWVDTMREQLYSAGETGIKVDASDTGDGIVLRIAGFNDKLPRITEYVLTQLRDFSVSSPDRFVIMKEKLLRAYSEFQFSSSLTQAHYVLQDLWYPRLWDAKERLAAARDLTVEDLTAFHAEFVSYLCPETLVVGNFTEEQALAIHDGALSVLCRAVDPCVNPINANSRMLVLPQGTRAIRQVTHPNADDKNVGVLVVFQIGMDQDFALRAHLQLAAEMMKTQLFTQLRTKETLGYGIYSDLFIAPSGVMYWKCAVQGERSPVYLEARILTFLHDFVREVEAMSVERFEKHRDALIQAQRQPPRSIDQEARQIFERIQDGSWEFDRCDRDQANLRRLTQASLVSFFFKYLHPASQNLTKLSIHVFPTRLLVTPTGNPDYCIDLTEQDTRDGVSTSSPGRCPYSLSLLALHDYFAHRHIQVPPADLVATLRTSPVRDVTDTDGLMALLGPLVDKYYQASSVKFDHDKTVPTARTTAQAADDEAIEVPAIANGPSSLSIVVIGIDDLTGVAQETENVTADANHSPSTLQSSTSRTEAHHKALADMVSDKVLGSFFDPQGIAASSPLVSKGDGTSWATADQPSVYESQLRTPFDPYVVPMADHNILITDPRKFKSCLNMTSSVLPVLNFKPKY</sequence>